<organism evidence="2">
    <name type="scientific">freshwater metagenome</name>
    <dbReference type="NCBI Taxonomy" id="449393"/>
    <lineage>
        <taxon>unclassified sequences</taxon>
        <taxon>metagenomes</taxon>
        <taxon>ecological metagenomes</taxon>
    </lineage>
</organism>
<protein>
    <submittedName>
        <fullName evidence="2">Unannotated protein</fullName>
    </submittedName>
</protein>
<evidence type="ECO:0000256" key="1">
    <source>
        <dbReference type="SAM" id="MobiDB-lite"/>
    </source>
</evidence>
<proteinExistence type="predicted"/>
<dbReference type="AntiFam" id="ANF00174">
    <property type="entry name" value="Shadow ORF (irp2)"/>
</dbReference>
<name>A0A6J7HRD4_9ZZZZ</name>
<reference evidence="2" key="1">
    <citation type="submission" date="2020-05" db="EMBL/GenBank/DDBJ databases">
        <authorList>
            <person name="Chiriac C."/>
            <person name="Salcher M."/>
            <person name="Ghai R."/>
            <person name="Kavagutti S V."/>
        </authorList>
    </citation>
    <scope>NUCLEOTIDE SEQUENCE</scope>
</reference>
<evidence type="ECO:0000313" key="2">
    <source>
        <dbReference type="EMBL" id="CAB4918720.1"/>
    </source>
</evidence>
<feature type="compositionally biased region" description="Basic and acidic residues" evidence="1">
    <location>
        <begin position="161"/>
        <end position="181"/>
    </location>
</feature>
<accession>A0A6J7HRD4</accession>
<feature type="region of interest" description="Disordered" evidence="1">
    <location>
        <begin position="242"/>
        <end position="274"/>
    </location>
</feature>
<feature type="region of interest" description="Disordered" evidence="1">
    <location>
        <begin position="447"/>
        <end position="474"/>
    </location>
</feature>
<feature type="region of interest" description="Disordered" evidence="1">
    <location>
        <begin position="110"/>
        <end position="185"/>
    </location>
</feature>
<feature type="region of interest" description="Disordered" evidence="1">
    <location>
        <begin position="383"/>
        <end position="409"/>
    </location>
</feature>
<dbReference type="AlphaFoldDB" id="A0A6J7HRD4"/>
<feature type="compositionally biased region" description="Basic and acidic residues" evidence="1">
    <location>
        <begin position="110"/>
        <end position="145"/>
    </location>
</feature>
<dbReference type="AntiFam" id="ANF00178">
    <property type="entry name" value="Shadow ORF (opposite dhbF)"/>
</dbReference>
<feature type="compositionally biased region" description="Basic and acidic residues" evidence="1">
    <location>
        <begin position="242"/>
        <end position="267"/>
    </location>
</feature>
<dbReference type="EMBL" id="CAFBLX010000343">
    <property type="protein sequence ID" value="CAB4918720.1"/>
    <property type="molecule type" value="Genomic_DNA"/>
</dbReference>
<gene>
    <name evidence="2" type="ORF">UFOPK3472_03462</name>
</gene>
<sequence>MPVRVELEQDGAERGCGRDVETLHEELGQGGGDVVGGDLRRCQLRSYLRCGDDDLRGHPVHLGVDGAQRFVPFDHVGHGRAQRDDVEVTDQFDGDGQILRCRIDVETVEEPHPALGERQRNDVRQLGAHERNLSSRSREFVQLRRESRHRRRLEDGPNTDRGVRRGTDARRHPGRHERVTAESEELVVGSDDIDAEHVAEHLRHHDFRRGRRSAEGTLLDIRCRERAPVELAVGGQRKCVEHDGRSRNHVPGERAGGERRQVGHVDGRTGGGDHIGDQLISGDGRLPNQHHGRLHRRVPAQHGLDLPEFDAQTTQLDLEVGAAQVLQTPGVRRGLPPAHQIAGAVHARTRFAERIRQESICRQIHSAEVAAGQLDSGEIELTCDSGSNRGQSGVEDVRSGVPHRNTDRNQVDVRLGHLVIGDVDSRFGGSVEVVQRHARQDASDAFADLGGQRLTGGEESPQRRGCRRRLGCDDGDEDLEQRRHEVRRRNRLRLDGLEQVLRVSVPVRLRDDQRRPDLQRPEQFPHRHVERDRGLLQHDIVGDELVFRLHPQQTVDDCLVCDGHALRLPGRPGREDDVCGVRRCECTDSVRVGDRCIGDPGQVENVDVDHVEPVGIHRVS</sequence>